<dbReference type="Proteomes" id="UP000271683">
    <property type="component" value="Unassembled WGS sequence"/>
</dbReference>
<dbReference type="AlphaFoldDB" id="A0A3N1GK19"/>
<protein>
    <submittedName>
        <fullName evidence="1">Uncharacterized protein</fullName>
    </submittedName>
</protein>
<dbReference type="EMBL" id="RJKL01000001">
    <property type="protein sequence ID" value="ROP30501.1"/>
    <property type="molecule type" value="Genomic_DNA"/>
</dbReference>
<sequence length="49" mass="5536">MAIAWHTRHCALLPHGWNQREPPCRHPWETGVTLSAPWEREPPVGAAGK</sequence>
<name>A0A3N1GK19_9ACTN</name>
<accession>A0A3N1GK19</accession>
<gene>
    <name evidence="1" type="ORF">EDD30_3356</name>
</gene>
<reference evidence="1 2" key="1">
    <citation type="submission" date="2018-11" db="EMBL/GenBank/DDBJ databases">
        <title>Sequencing the genomes of 1000 actinobacteria strains.</title>
        <authorList>
            <person name="Klenk H.-P."/>
        </authorList>
    </citation>
    <scope>NUCLEOTIDE SEQUENCE [LARGE SCALE GENOMIC DNA]</scope>
    <source>
        <strain evidence="1 2">DSM 43634</strain>
    </source>
</reference>
<proteinExistence type="predicted"/>
<organism evidence="1 2">
    <name type="scientific">Couchioplanes caeruleus</name>
    <dbReference type="NCBI Taxonomy" id="56438"/>
    <lineage>
        <taxon>Bacteria</taxon>
        <taxon>Bacillati</taxon>
        <taxon>Actinomycetota</taxon>
        <taxon>Actinomycetes</taxon>
        <taxon>Micromonosporales</taxon>
        <taxon>Micromonosporaceae</taxon>
        <taxon>Couchioplanes</taxon>
    </lineage>
</organism>
<evidence type="ECO:0000313" key="1">
    <source>
        <dbReference type="EMBL" id="ROP30501.1"/>
    </source>
</evidence>
<evidence type="ECO:0000313" key="2">
    <source>
        <dbReference type="Proteomes" id="UP000271683"/>
    </source>
</evidence>
<comment type="caution">
    <text evidence="1">The sequence shown here is derived from an EMBL/GenBank/DDBJ whole genome shotgun (WGS) entry which is preliminary data.</text>
</comment>